<keyword evidence="2" id="KW-1185">Reference proteome</keyword>
<proteinExistence type="predicted"/>
<evidence type="ECO:0000313" key="1">
    <source>
        <dbReference type="EMBL" id="NNU59771.1"/>
    </source>
</evidence>
<sequence>MERNPATELEAAPLPRGQKNIVDALTAIYPRRIYIDDLVDNVYAFDPNGGPENAVGVIRTTMVGLRKILPPHGWTIPKQSCGRGNQGFYYLEPVANDNVLAAERRAAA</sequence>
<dbReference type="Proteomes" id="UP000574931">
    <property type="component" value="Unassembled WGS sequence"/>
</dbReference>
<organism evidence="1 2">
    <name type="scientific">Ochrobactrum soli</name>
    <dbReference type="NCBI Taxonomy" id="2448455"/>
    <lineage>
        <taxon>Bacteria</taxon>
        <taxon>Pseudomonadati</taxon>
        <taxon>Pseudomonadota</taxon>
        <taxon>Alphaproteobacteria</taxon>
        <taxon>Hyphomicrobiales</taxon>
        <taxon>Brucellaceae</taxon>
        <taxon>Brucella/Ochrobactrum group</taxon>
        <taxon>Ochrobactrum</taxon>
    </lineage>
</organism>
<reference evidence="1 2" key="1">
    <citation type="submission" date="2020-05" db="EMBL/GenBank/DDBJ databases">
        <title>Draft Genome Sequence of Ochrobactrum soli Isolated from Stable Fly Gut.</title>
        <authorList>
            <person name="Pileggi M.T."/>
            <person name="Vazhakkala L.J."/>
            <person name="Wong C.N."/>
        </authorList>
    </citation>
    <scope>NUCLEOTIDE SEQUENCE [LARGE SCALE GENOMIC DNA]</scope>
    <source>
        <strain evidence="1 2">MTP-C0764</strain>
    </source>
</reference>
<name>A0A849KE79_9HYPH</name>
<evidence type="ECO:0000313" key="2">
    <source>
        <dbReference type="Proteomes" id="UP000574931"/>
    </source>
</evidence>
<dbReference type="RefSeq" id="WP_171317616.1">
    <property type="nucleotide sequence ID" value="NZ_JABFCY010000002.1"/>
</dbReference>
<protein>
    <recommendedName>
        <fullName evidence="3">OmpR/PhoB-type domain-containing protein</fullName>
    </recommendedName>
</protein>
<evidence type="ECO:0008006" key="3">
    <source>
        <dbReference type="Google" id="ProtNLM"/>
    </source>
</evidence>
<dbReference type="EMBL" id="JABFCY010000002">
    <property type="protein sequence ID" value="NNU59771.1"/>
    <property type="molecule type" value="Genomic_DNA"/>
</dbReference>
<comment type="caution">
    <text evidence="1">The sequence shown here is derived from an EMBL/GenBank/DDBJ whole genome shotgun (WGS) entry which is preliminary data.</text>
</comment>
<accession>A0A849KE79</accession>
<dbReference type="AlphaFoldDB" id="A0A849KE79"/>
<gene>
    <name evidence="1" type="ORF">HKX02_05800</name>
</gene>